<gene>
    <name evidence="5" type="ORF">SE18_21555</name>
</gene>
<dbReference type="GO" id="GO:0008168">
    <property type="term" value="F:methyltransferase activity"/>
    <property type="evidence" value="ECO:0007669"/>
    <property type="project" value="UniProtKB-KW"/>
</dbReference>
<evidence type="ECO:0000256" key="1">
    <source>
        <dbReference type="ARBA" id="ARBA00022603"/>
    </source>
</evidence>
<dbReference type="RefSeq" id="WP_054536534.1">
    <property type="nucleotide sequence ID" value="NZ_LGKP01000035.1"/>
</dbReference>
<evidence type="ECO:0000313" key="5">
    <source>
        <dbReference type="EMBL" id="KPL81267.1"/>
    </source>
</evidence>
<dbReference type="SUPFAM" id="SSF53335">
    <property type="entry name" value="S-adenosyl-L-methionine-dependent methyltransferases"/>
    <property type="match status" value="1"/>
</dbReference>
<dbReference type="InterPro" id="IPR019614">
    <property type="entry name" value="SAM-dep_methyl-trfase"/>
</dbReference>
<keyword evidence="2 5" id="KW-0808">Transferase</keyword>
<evidence type="ECO:0000313" key="6">
    <source>
        <dbReference type="Proteomes" id="UP000050277"/>
    </source>
</evidence>
<keyword evidence="1 5" id="KW-0489">Methyltransferase</keyword>
<dbReference type="OrthoDB" id="9805492at2"/>
<reference evidence="5 6" key="1">
    <citation type="submission" date="2015-07" db="EMBL/GenBank/DDBJ databases">
        <title>Whole genome sequence of Herpetosiphon geysericola DSM 7119.</title>
        <authorList>
            <person name="Hemp J."/>
            <person name="Ward L.M."/>
            <person name="Pace L.A."/>
            <person name="Fischer W.W."/>
        </authorList>
    </citation>
    <scope>NUCLEOTIDE SEQUENCE [LARGE SCALE GENOMIC DNA]</scope>
    <source>
        <strain evidence="5 6">DSM 7119</strain>
    </source>
</reference>
<keyword evidence="6" id="KW-1185">Reference proteome</keyword>
<dbReference type="InterPro" id="IPR013780">
    <property type="entry name" value="Glyco_hydro_b"/>
</dbReference>
<dbReference type="AlphaFoldDB" id="A0A0P6XE45"/>
<name>A0A0P6XE45_9CHLR</name>
<comment type="caution">
    <text evidence="5">The sequence shown here is derived from an EMBL/GenBank/DDBJ whole genome shotgun (WGS) entry which is preliminary data.</text>
</comment>
<dbReference type="PANTHER" id="PTHR43042:SF2">
    <property type="entry name" value="SAM-DEPENDENT METHYLTRANSFERASE"/>
    <property type="match status" value="1"/>
</dbReference>
<evidence type="ECO:0000259" key="4">
    <source>
        <dbReference type="Pfam" id="PF10672"/>
    </source>
</evidence>
<organism evidence="5 6">
    <name type="scientific">Herpetosiphon geysericola</name>
    <dbReference type="NCBI Taxonomy" id="70996"/>
    <lineage>
        <taxon>Bacteria</taxon>
        <taxon>Bacillati</taxon>
        <taxon>Chloroflexota</taxon>
        <taxon>Chloroflexia</taxon>
        <taxon>Herpetosiphonales</taxon>
        <taxon>Herpetosiphonaceae</taxon>
        <taxon>Herpetosiphon</taxon>
    </lineage>
</organism>
<protein>
    <submittedName>
        <fullName evidence="5">SAM-dependent methyltransferase</fullName>
    </submittedName>
</protein>
<dbReference type="STRING" id="70996.SE18_21555"/>
<dbReference type="Proteomes" id="UP000050277">
    <property type="component" value="Unassembled WGS sequence"/>
</dbReference>
<evidence type="ECO:0000256" key="2">
    <source>
        <dbReference type="ARBA" id="ARBA00022679"/>
    </source>
</evidence>
<dbReference type="GO" id="GO:0032259">
    <property type="term" value="P:methylation"/>
    <property type="evidence" value="ECO:0007669"/>
    <property type="project" value="UniProtKB-KW"/>
</dbReference>
<dbReference type="EMBL" id="LGKP01000035">
    <property type="protein sequence ID" value="KPL81267.1"/>
    <property type="molecule type" value="Genomic_DNA"/>
</dbReference>
<feature type="domain" description="S-adenosylmethionine-dependent methyltransferase" evidence="4">
    <location>
        <begin position="68"/>
        <end position="207"/>
    </location>
</feature>
<sequence length="291" mass="32485">MKTLSLLTSDNWHDYALLDSGNGRKLERFGPVTVIRPESEALWQPKLAASAWEAAHAIYEYQGKGENWRKLKPHPETWMMSYQGLRFKAQLTPFRHVGVFPEHGAQWDWVAEHIKRADQQPRVLNLFAYTGVASLAAAQAGAKVTHLDASKASVDWAKENQAASELAPDSIRWIIDDALKFVRREARRGAHYEGIIMDPPAFGRGSQGQVWQFAESFSVLLQECRAILAPKPLFCLVTTYDTRASALMLANTLSDSLTGLDGTLDAGEQTLREQSAGRLLSTSIYARWSAK</sequence>
<keyword evidence="3" id="KW-0949">S-adenosyl-L-methionine</keyword>
<dbReference type="PANTHER" id="PTHR43042">
    <property type="entry name" value="SAM-DEPENDENT METHYLTRANSFERASE"/>
    <property type="match status" value="1"/>
</dbReference>
<accession>A0A0P6XE45</accession>
<dbReference type="InterPro" id="IPR029063">
    <property type="entry name" value="SAM-dependent_MTases_sf"/>
</dbReference>
<dbReference type="CDD" id="cd02440">
    <property type="entry name" value="AdoMet_MTases"/>
    <property type="match status" value="1"/>
</dbReference>
<dbReference type="PATRIC" id="fig|70996.4.peg.2129"/>
<dbReference type="Gene3D" id="3.40.50.150">
    <property type="entry name" value="Vaccinia Virus protein VP39"/>
    <property type="match status" value="1"/>
</dbReference>
<dbReference type="Gene3D" id="2.60.40.1180">
    <property type="entry name" value="Golgi alpha-mannosidase II"/>
    <property type="match status" value="1"/>
</dbReference>
<proteinExistence type="predicted"/>
<evidence type="ECO:0000256" key="3">
    <source>
        <dbReference type="ARBA" id="ARBA00022691"/>
    </source>
</evidence>
<dbReference type="Pfam" id="PF10672">
    <property type="entry name" value="Methyltrans_SAM"/>
    <property type="match status" value="1"/>
</dbReference>